<keyword evidence="2" id="KW-1185">Reference proteome</keyword>
<dbReference type="EMBL" id="KZ826369">
    <property type="protein sequence ID" value="PYI04426.1"/>
    <property type="molecule type" value="Genomic_DNA"/>
</dbReference>
<dbReference type="AlphaFoldDB" id="A0A319E2X7"/>
<organism evidence="1 2">
    <name type="scientific">Aspergillus sclerotiicarbonarius (strain CBS 121057 / IBT 28362)</name>
    <dbReference type="NCBI Taxonomy" id="1448318"/>
    <lineage>
        <taxon>Eukaryota</taxon>
        <taxon>Fungi</taxon>
        <taxon>Dikarya</taxon>
        <taxon>Ascomycota</taxon>
        <taxon>Pezizomycotina</taxon>
        <taxon>Eurotiomycetes</taxon>
        <taxon>Eurotiomycetidae</taxon>
        <taxon>Eurotiales</taxon>
        <taxon>Aspergillaceae</taxon>
        <taxon>Aspergillus</taxon>
        <taxon>Aspergillus subgen. Circumdati</taxon>
    </lineage>
</organism>
<dbReference type="VEuPathDB" id="FungiDB:BO78DRAFT_388559"/>
<proteinExistence type="predicted"/>
<name>A0A319E2X7_ASPSB</name>
<dbReference type="OrthoDB" id="27483at2759"/>
<dbReference type="Proteomes" id="UP000248423">
    <property type="component" value="Unassembled WGS sequence"/>
</dbReference>
<sequence>MEEYYRTQQALIRKTLEENAWLNALPISPADLETLRNVQGVYEVRHDDCPELGTHHRIWLIWDYDRLWGRFQFDPLQGMFLIDPGLDPTRWDAETGCSPPLPFEWMGSAAARLFEREELDSIASEIRINPRTKTLEGHFGFMWGEGWPGPGKMAFHATRLEQDDQHHSGYSTSLEDTVREWDSYLMHGDVRVRQSLSAEELEVELRGRDKACARVSENSHAEVDDESGF</sequence>
<protein>
    <submittedName>
        <fullName evidence="1">Uncharacterized protein</fullName>
    </submittedName>
</protein>
<accession>A0A319E2X7</accession>
<dbReference type="STRING" id="1448318.A0A319E2X7"/>
<evidence type="ECO:0000313" key="2">
    <source>
        <dbReference type="Proteomes" id="UP000248423"/>
    </source>
</evidence>
<evidence type="ECO:0000313" key="1">
    <source>
        <dbReference type="EMBL" id="PYI04426.1"/>
    </source>
</evidence>
<gene>
    <name evidence="1" type="ORF">BO78DRAFT_388559</name>
</gene>
<reference evidence="1 2" key="1">
    <citation type="submission" date="2018-02" db="EMBL/GenBank/DDBJ databases">
        <title>The genomes of Aspergillus section Nigri reveals drivers in fungal speciation.</title>
        <authorList>
            <consortium name="DOE Joint Genome Institute"/>
            <person name="Vesth T.C."/>
            <person name="Nybo J."/>
            <person name="Theobald S."/>
            <person name="Brandl J."/>
            <person name="Frisvad J.C."/>
            <person name="Nielsen K.F."/>
            <person name="Lyhne E.K."/>
            <person name="Kogle M.E."/>
            <person name="Kuo A."/>
            <person name="Riley R."/>
            <person name="Clum A."/>
            <person name="Nolan M."/>
            <person name="Lipzen A."/>
            <person name="Salamov A."/>
            <person name="Henrissat B."/>
            <person name="Wiebenga A."/>
            <person name="De vries R.P."/>
            <person name="Grigoriev I.V."/>
            <person name="Mortensen U.H."/>
            <person name="Andersen M.R."/>
            <person name="Baker S.E."/>
        </authorList>
    </citation>
    <scope>NUCLEOTIDE SEQUENCE [LARGE SCALE GENOMIC DNA]</scope>
    <source>
        <strain evidence="1 2">CBS 121057</strain>
    </source>
</reference>